<protein>
    <submittedName>
        <fullName evidence="1">Uncharacterized protein</fullName>
    </submittedName>
</protein>
<proteinExistence type="predicted"/>
<gene>
    <name evidence="1" type="ORF">OLEA9_A111064</name>
</gene>
<comment type="caution">
    <text evidence="1">The sequence shown here is derived from an EMBL/GenBank/DDBJ whole genome shotgun (WGS) entry which is preliminary data.</text>
</comment>
<dbReference type="Gramene" id="OE9A111064T1">
    <property type="protein sequence ID" value="OE9A111064C1"/>
    <property type="gene ID" value="OE9A111064"/>
</dbReference>
<keyword evidence="2" id="KW-1185">Reference proteome</keyword>
<dbReference type="OrthoDB" id="1750169at2759"/>
<dbReference type="EMBL" id="CACTIH010007445">
    <property type="protein sequence ID" value="CAA3013624.1"/>
    <property type="molecule type" value="Genomic_DNA"/>
</dbReference>
<dbReference type="Proteomes" id="UP000594638">
    <property type="component" value="Unassembled WGS sequence"/>
</dbReference>
<accession>A0A8S0U4F9</accession>
<organism evidence="1 2">
    <name type="scientific">Olea europaea subsp. europaea</name>
    <dbReference type="NCBI Taxonomy" id="158383"/>
    <lineage>
        <taxon>Eukaryota</taxon>
        <taxon>Viridiplantae</taxon>
        <taxon>Streptophyta</taxon>
        <taxon>Embryophyta</taxon>
        <taxon>Tracheophyta</taxon>
        <taxon>Spermatophyta</taxon>
        <taxon>Magnoliopsida</taxon>
        <taxon>eudicotyledons</taxon>
        <taxon>Gunneridae</taxon>
        <taxon>Pentapetalae</taxon>
        <taxon>asterids</taxon>
        <taxon>lamiids</taxon>
        <taxon>Lamiales</taxon>
        <taxon>Oleaceae</taxon>
        <taxon>Oleeae</taxon>
        <taxon>Olea</taxon>
    </lineage>
</organism>
<feature type="non-terminal residue" evidence="1">
    <location>
        <position position="58"/>
    </location>
</feature>
<evidence type="ECO:0000313" key="2">
    <source>
        <dbReference type="Proteomes" id="UP000594638"/>
    </source>
</evidence>
<reference evidence="1 2" key="1">
    <citation type="submission" date="2019-12" db="EMBL/GenBank/DDBJ databases">
        <authorList>
            <person name="Alioto T."/>
            <person name="Alioto T."/>
            <person name="Gomez Garrido J."/>
        </authorList>
    </citation>
    <scope>NUCLEOTIDE SEQUENCE [LARGE SCALE GENOMIC DNA]</scope>
</reference>
<dbReference type="AlphaFoldDB" id="A0A8S0U4F9"/>
<sequence>MEPFDNQQQKDFQNSCLDFLVEVPDIQFSAELIQQLVFRSIRTEKTNELWFNVQGYMM</sequence>
<evidence type="ECO:0000313" key="1">
    <source>
        <dbReference type="EMBL" id="CAA3013624.1"/>
    </source>
</evidence>
<name>A0A8S0U4F9_OLEEU</name>